<evidence type="ECO:0000256" key="1">
    <source>
        <dbReference type="SAM" id="SignalP"/>
    </source>
</evidence>
<accession>A0A9X6RKC8</accession>
<protein>
    <recommendedName>
        <fullName evidence="4">Saposin B-type domain-containing protein</fullName>
    </recommendedName>
</protein>
<gene>
    <name evidence="2" type="ORF">BV898_15565</name>
</gene>
<proteinExistence type="predicted"/>
<dbReference type="Proteomes" id="UP000192578">
    <property type="component" value="Unassembled WGS sequence"/>
</dbReference>
<feature type="chain" id="PRO_5040879616" description="Saposin B-type domain-containing protein" evidence="1">
    <location>
        <begin position="25"/>
        <end position="117"/>
    </location>
</feature>
<evidence type="ECO:0000313" key="2">
    <source>
        <dbReference type="EMBL" id="OWA51063.1"/>
    </source>
</evidence>
<dbReference type="AlphaFoldDB" id="A0A9X6RKC8"/>
<keyword evidence="1" id="KW-0732">Signal</keyword>
<evidence type="ECO:0000313" key="3">
    <source>
        <dbReference type="Proteomes" id="UP000192578"/>
    </source>
</evidence>
<dbReference type="EMBL" id="MTYJ01000213">
    <property type="protein sequence ID" value="OWA51063.1"/>
    <property type="molecule type" value="Genomic_DNA"/>
</dbReference>
<evidence type="ECO:0008006" key="4">
    <source>
        <dbReference type="Google" id="ProtNLM"/>
    </source>
</evidence>
<reference evidence="3" key="1">
    <citation type="submission" date="2017-01" db="EMBL/GenBank/DDBJ databases">
        <title>Comparative genomics of anhydrobiosis in the tardigrade Hypsibius dujardini.</title>
        <authorList>
            <person name="Yoshida Y."/>
            <person name="Koutsovoulos G."/>
            <person name="Laetsch D."/>
            <person name="Stevens L."/>
            <person name="Kumar S."/>
            <person name="Horikawa D."/>
            <person name="Ishino K."/>
            <person name="Komine S."/>
            <person name="Tomita M."/>
            <person name="Blaxter M."/>
            <person name="Arakawa K."/>
        </authorList>
    </citation>
    <scope>NUCLEOTIDE SEQUENCE [LARGE SCALE GENOMIC DNA]</scope>
    <source>
        <strain evidence="3">Z151</strain>
    </source>
</reference>
<feature type="signal peptide" evidence="1">
    <location>
        <begin position="1"/>
        <end position="24"/>
    </location>
</feature>
<name>A0A9X6RKC8_HYPEX</name>
<sequence>MSPTRIAILLAVLCLVIAVSLSEAAQPAVAIPAELAEKCKVTPEQCTDIGQGLKQLDQWLKSNLTTAEVERACSPESPVRLYTMCGEVFRVSCGSPPDIADIVAAALNVANFQANRC</sequence>
<keyword evidence="3" id="KW-1185">Reference proteome</keyword>
<comment type="caution">
    <text evidence="2">The sequence shown here is derived from an EMBL/GenBank/DDBJ whole genome shotgun (WGS) entry which is preliminary data.</text>
</comment>
<organism evidence="2 3">
    <name type="scientific">Hypsibius exemplaris</name>
    <name type="common">Freshwater tardigrade</name>
    <dbReference type="NCBI Taxonomy" id="2072580"/>
    <lineage>
        <taxon>Eukaryota</taxon>
        <taxon>Metazoa</taxon>
        <taxon>Ecdysozoa</taxon>
        <taxon>Tardigrada</taxon>
        <taxon>Eutardigrada</taxon>
        <taxon>Parachela</taxon>
        <taxon>Hypsibioidea</taxon>
        <taxon>Hypsibiidae</taxon>
        <taxon>Hypsibius</taxon>
    </lineage>
</organism>